<dbReference type="Pfam" id="PF16066">
    <property type="entry name" value="DUF4808"/>
    <property type="match status" value="1"/>
</dbReference>
<keyword evidence="1" id="KW-1133">Transmembrane helix</keyword>
<gene>
    <name evidence="3" type="ORF">WN51_07979</name>
</gene>
<sequence length="421" mass="47992">MELRLARWLVLSPDFSSTRYNGGSFSHVENIRDFGRHVTKIELELKEAPDDDDAILIESMPSELNAADEINTTYTNGIPGPTAVIVRAEEVLIVILVLLLWAAAIALFFNRWGKIRMLEPYQPKFQQQHRQSCTTIEQNQLEITQNRRTFSKCNILCGDYPTEYEFNCTSGQTRPRQNSVFIGSSASLLPGSQGTPRRAKSAFDLQFLILSESNAATDSFTDEQEAASRSCKPANESTRLLLRERKASVCQSDRTETTKSPLRDRRMSICQFDCSPRIWQRDRGMSVCQFDRMDAMTRPLQRDRIGSAYYFDRMDVLARPNLSYGKSLTRERRVSTCNFLEKDEEATRDTRLERRMSSSNVEEIEKADALTEKVESKTTKQEIFAKCTSKAVGINHSFYQLDQPSCSKNSDTVFGYKATCV</sequence>
<feature type="transmembrane region" description="Helical" evidence="1">
    <location>
        <begin position="91"/>
        <end position="109"/>
    </location>
</feature>
<evidence type="ECO:0000313" key="3">
    <source>
        <dbReference type="EMBL" id="KOX80314.1"/>
    </source>
</evidence>
<feature type="domain" description="Fibronectin type III" evidence="2">
    <location>
        <begin position="85"/>
        <end position="208"/>
    </location>
</feature>
<keyword evidence="1" id="KW-0812">Transmembrane</keyword>
<evidence type="ECO:0000259" key="2">
    <source>
        <dbReference type="Pfam" id="PF16066"/>
    </source>
</evidence>
<proteinExistence type="predicted"/>
<name>A0A0N0BKE6_9HYME</name>
<keyword evidence="4" id="KW-1185">Reference proteome</keyword>
<dbReference type="PANTHER" id="PTHR21104">
    <property type="entry name" value="FIBRONECTIN TYPE III DOMAIN-CONTAINING PROTEIN"/>
    <property type="match status" value="1"/>
</dbReference>
<evidence type="ECO:0000313" key="4">
    <source>
        <dbReference type="Proteomes" id="UP000053105"/>
    </source>
</evidence>
<dbReference type="AlphaFoldDB" id="A0A0N0BKE6"/>
<keyword evidence="1" id="KW-0472">Membrane</keyword>
<organism evidence="3 4">
    <name type="scientific">Melipona quadrifasciata</name>
    <dbReference type="NCBI Taxonomy" id="166423"/>
    <lineage>
        <taxon>Eukaryota</taxon>
        <taxon>Metazoa</taxon>
        <taxon>Ecdysozoa</taxon>
        <taxon>Arthropoda</taxon>
        <taxon>Hexapoda</taxon>
        <taxon>Insecta</taxon>
        <taxon>Pterygota</taxon>
        <taxon>Neoptera</taxon>
        <taxon>Endopterygota</taxon>
        <taxon>Hymenoptera</taxon>
        <taxon>Apocrita</taxon>
        <taxon>Aculeata</taxon>
        <taxon>Apoidea</taxon>
        <taxon>Anthophila</taxon>
        <taxon>Apidae</taxon>
        <taxon>Melipona</taxon>
    </lineage>
</organism>
<accession>A0A0N0BKE6</accession>
<dbReference type="EMBL" id="KQ435704">
    <property type="protein sequence ID" value="KOX80314.1"/>
    <property type="molecule type" value="Genomic_DNA"/>
</dbReference>
<evidence type="ECO:0000256" key="1">
    <source>
        <dbReference type="SAM" id="Phobius"/>
    </source>
</evidence>
<dbReference type="InterPro" id="IPR032073">
    <property type="entry name" value="FNDC5_C"/>
</dbReference>
<reference evidence="3 4" key="1">
    <citation type="submission" date="2015-07" db="EMBL/GenBank/DDBJ databases">
        <title>The genome of Melipona quadrifasciata.</title>
        <authorList>
            <person name="Pan H."/>
            <person name="Kapheim K."/>
        </authorList>
    </citation>
    <scope>NUCLEOTIDE SEQUENCE [LARGE SCALE GENOMIC DNA]</scope>
    <source>
        <strain evidence="3">0111107301</strain>
        <tissue evidence="3">Whole body</tissue>
    </source>
</reference>
<dbReference type="Proteomes" id="UP000053105">
    <property type="component" value="Unassembled WGS sequence"/>
</dbReference>
<dbReference type="OrthoDB" id="6424355at2759"/>
<dbReference type="PANTHER" id="PTHR21104:SF1">
    <property type="entry name" value="FIBRONECTIN TYPE III DOMAIN-CONTAINING PROTEIN"/>
    <property type="match status" value="1"/>
</dbReference>
<protein>
    <recommendedName>
        <fullName evidence="2">Fibronectin type III domain-containing protein</fullName>
    </recommendedName>
</protein>